<evidence type="ECO:0000313" key="1">
    <source>
        <dbReference type="EMBL" id="CAE0833805.1"/>
    </source>
</evidence>
<reference evidence="1" key="1">
    <citation type="submission" date="2021-01" db="EMBL/GenBank/DDBJ databases">
        <authorList>
            <person name="Corre E."/>
            <person name="Pelletier E."/>
            <person name="Niang G."/>
            <person name="Scheremetjew M."/>
            <person name="Finn R."/>
            <person name="Kale V."/>
            <person name="Holt S."/>
            <person name="Cochrane G."/>
            <person name="Meng A."/>
            <person name="Brown T."/>
            <person name="Cohen L."/>
        </authorList>
    </citation>
    <scope>NUCLEOTIDE SEQUENCE</scope>
    <source>
        <strain evidence="1">CCMP1594</strain>
    </source>
</reference>
<accession>A0A7S4GDT6</accession>
<name>A0A7S4GDT6_9EUGL</name>
<protein>
    <submittedName>
        <fullName evidence="1">Uncharacterized protein</fullName>
    </submittedName>
</protein>
<dbReference type="AlphaFoldDB" id="A0A7S4GDT6"/>
<sequence length="131" mass="14755">MTQALKCDIRQLQVEFQGPKSSDNTWEQFVASNGLTYISIVCPFGIGRCQVHVPQELDALGVRFTGLRGLEGFEALSPGSTDKFEYRLPAEEKHLRLDQKDPDPINVALPSSLIDKCRGSTLTLHWVDFYR</sequence>
<dbReference type="EMBL" id="HBJA01131256">
    <property type="protein sequence ID" value="CAE0833805.1"/>
    <property type="molecule type" value="Transcribed_RNA"/>
</dbReference>
<gene>
    <name evidence="1" type="ORF">EGYM00163_LOCUS45101</name>
</gene>
<proteinExistence type="predicted"/>
<organism evidence="1">
    <name type="scientific">Eutreptiella gymnastica</name>
    <dbReference type="NCBI Taxonomy" id="73025"/>
    <lineage>
        <taxon>Eukaryota</taxon>
        <taxon>Discoba</taxon>
        <taxon>Euglenozoa</taxon>
        <taxon>Euglenida</taxon>
        <taxon>Spirocuta</taxon>
        <taxon>Euglenophyceae</taxon>
        <taxon>Eutreptiales</taxon>
        <taxon>Eutreptiaceae</taxon>
        <taxon>Eutreptiella</taxon>
    </lineage>
</organism>